<dbReference type="OrthoDB" id="2756378at2759"/>
<comment type="caution">
    <text evidence="4">The sequence shown here is derived from an EMBL/GenBank/DDBJ whole genome shotgun (WGS) entry which is preliminary data.</text>
</comment>
<keyword evidence="2" id="KW-1133">Transmembrane helix</keyword>
<dbReference type="STRING" id="1077348.A0A2G8SFF4"/>
<feature type="domain" description="DUF6534" evidence="3">
    <location>
        <begin position="148"/>
        <end position="235"/>
    </location>
</feature>
<evidence type="ECO:0000259" key="3">
    <source>
        <dbReference type="Pfam" id="PF20152"/>
    </source>
</evidence>
<sequence>MSSSTLSPADVPLPHISIDKSFGSMLIGTFLGLVLYGITLHQVYRYTRMYPSDRIELKLAVPVYFSVVLETIHMALSCHTCYFYLVSNYLDPEKLKYPTQAENQIEVQWSGSQSFLASSSALRKLTKGWYRMLVFLAWLIACASGSALGADTILTTVLIIALRQNRSGVKRTDSVMDVLVLYTITTGLITSISVIALFLAVVIFPADVGVFTAISVIMTKFYANTLLAALNSRRSLNDRAAITISGTDIFGTEVRRQERNSSGTHARPPVSIALRANTGTQSSGSDSYGYGTDSSFVQSAGKTEDGAKGIEVRRDVVTVVDIC</sequence>
<protein>
    <recommendedName>
        <fullName evidence="3">DUF6534 domain-containing protein</fullName>
    </recommendedName>
</protein>
<feature type="compositionally biased region" description="Low complexity" evidence="1">
    <location>
        <begin position="278"/>
        <end position="290"/>
    </location>
</feature>
<dbReference type="PANTHER" id="PTHR40465:SF1">
    <property type="entry name" value="DUF6534 DOMAIN-CONTAINING PROTEIN"/>
    <property type="match status" value="1"/>
</dbReference>
<feature type="transmembrane region" description="Helical" evidence="2">
    <location>
        <begin position="129"/>
        <end position="162"/>
    </location>
</feature>
<dbReference type="AlphaFoldDB" id="A0A2G8SFF4"/>
<evidence type="ECO:0000256" key="2">
    <source>
        <dbReference type="SAM" id="Phobius"/>
    </source>
</evidence>
<keyword evidence="2" id="KW-0812">Transmembrane</keyword>
<evidence type="ECO:0000313" key="5">
    <source>
        <dbReference type="Proteomes" id="UP000230002"/>
    </source>
</evidence>
<keyword evidence="5" id="KW-1185">Reference proteome</keyword>
<feature type="region of interest" description="Disordered" evidence="1">
    <location>
        <begin position="255"/>
        <end position="290"/>
    </location>
</feature>
<feature type="transmembrane region" description="Helical" evidence="2">
    <location>
        <begin position="59"/>
        <end position="85"/>
    </location>
</feature>
<proteinExistence type="predicted"/>
<gene>
    <name evidence="4" type="ORF">GSI_05174</name>
</gene>
<dbReference type="EMBL" id="AYKW01000010">
    <property type="protein sequence ID" value="PIL32471.1"/>
    <property type="molecule type" value="Genomic_DNA"/>
</dbReference>
<name>A0A2G8SFF4_9APHY</name>
<organism evidence="4 5">
    <name type="scientific">Ganoderma sinense ZZ0214-1</name>
    <dbReference type="NCBI Taxonomy" id="1077348"/>
    <lineage>
        <taxon>Eukaryota</taxon>
        <taxon>Fungi</taxon>
        <taxon>Dikarya</taxon>
        <taxon>Basidiomycota</taxon>
        <taxon>Agaricomycotina</taxon>
        <taxon>Agaricomycetes</taxon>
        <taxon>Polyporales</taxon>
        <taxon>Polyporaceae</taxon>
        <taxon>Ganoderma</taxon>
    </lineage>
</organism>
<dbReference type="InterPro" id="IPR045339">
    <property type="entry name" value="DUF6534"/>
</dbReference>
<evidence type="ECO:0000313" key="4">
    <source>
        <dbReference type="EMBL" id="PIL32471.1"/>
    </source>
</evidence>
<keyword evidence="2" id="KW-0472">Membrane</keyword>
<feature type="transmembrane region" description="Helical" evidence="2">
    <location>
        <begin position="20"/>
        <end position="38"/>
    </location>
</feature>
<evidence type="ECO:0000256" key="1">
    <source>
        <dbReference type="SAM" id="MobiDB-lite"/>
    </source>
</evidence>
<accession>A0A2G8SFF4</accession>
<reference evidence="4 5" key="1">
    <citation type="journal article" date="2015" name="Sci. Rep.">
        <title>Chromosome-level genome map provides insights into diverse defense mechanisms in the medicinal fungus Ganoderma sinense.</title>
        <authorList>
            <person name="Zhu Y."/>
            <person name="Xu J."/>
            <person name="Sun C."/>
            <person name="Zhou S."/>
            <person name="Xu H."/>
            <person name="Nelson D.R."/>
            <person name="Qian J."/>
            <person name="Song J."/>
            <person name="Luo H."/>
            <person name="Xiang L."/>
            <person name="Li Y."/>
            <person name="Xu Z."/>
            <person name="Ji A."/>
            <person name="Wang L."/>
            <person name="Lu S."/>
            <person name="Hayward A."/>
            <person name="Sun W."/>
            <person name="Li X."/>
            <person name="Schwartz D.C."/>
            <person name="Wang Y."/>
            <person name="Chen S."/>
        </authorList>
    </citation>
    <scope>NUCLEOTIDE SEQUENCE [LARGE SCALE GENOMIC DNA]</scope>
    <source>
        <strain evidence="4 5">ZZ0214-1</strain>
    </source>
</reference>
<feature type="transmembrane region" description="Helical" evidence="2">
    <location>
        <begin position="174"/>
        <end position="204"/>
    </location>
</feature>
<dbReference type="Proteomes" id="UP000230002">
    <property type="component" value="Unassembled WGS sequence"/>
</dbReference>
<dbReference type="Pfam" id="PF20152">
    <property type="entry name" value="DUF6534"/>
    <property type="match status" value="1"/>
</dbReference>
<dbReference type="PANTHER" id="PTHR40465">
    <property type="entry name" value="CHROMOSOME 1, WHOLE GENOME SHOTGUN SEQUENCE"/>
    <property type="match status" value="1"/>
</dbReference>
<feature type="transmembrane region" description="Helical" evidence="2">
    <location>
        <begin position="210"/>
        <end position="230"/>
    </location>
</feature>